<dbReference type="AlphaFoldDB" id="A0A2N6QAX3"/>
<dbReference type="InterPro" id="IPR004437">
    <property type="entry name" value="ParB/RepB/Spo0J"/>
</dbReference>
<feature type="compositionally biased region" description="Basic residues" evidence="5">
    <location>
        <begin position="1"/>
        <end position="11"/>
    </location>
</feature>
<evidence type="ECO:0000256" key="3">
    <source>
        <dbReference type="ARBA" id="ARBA00023125"/>
    </source>
</evidence>
<feature type="region of interest" description="Disordered" evidence="5">
    <location>
        <begin position="1"/>
        <end position="37"/>
    </location>
</feature>
<keyword evidence="3" id="KW-0238">DNA-binding</keyword>
<dbReference type="GO" id="GO:0007059">
    <property type="term" value="P:chromosome segregation"/>
    <property type="evidence" value="ECO:0007669"/>
    <property type="project" value="UniProtKB-KW"/>
</dbReference>
<evidence type="ECO:0000259" key="6">
    <source>
        <dbReference type="SMART" id="SM00470"/>
    </source>
</evidence>
<dbReference type="RefSeq" id="WP_018027401.1">
    <property type="nucleotide sequence ID" value="NZ_CP137240.1"/>
</dbReference>
<feature type="domain" description="ParB-like N-terminal" evidence="6">
    <location>
        <begin position="86"/>
        <end position="178"/>
    </location>
</feature>
<organism evidence="7 8">
    <name type="scientific">Oligella urethralis</name>
    <dbReference type="NCBI Taxonomy" id="90245"/>
    <lineage>
        <taxon>Bacteria</taxon>
        <taxon>Pseudomonadati</taxon>
        <taxon>Pseudomonadota</taxon>
        <taxon>Betaproteobacteria</taxon>
        <taxon>Burkholderiales</taxon>
        <taxon>Alcaligenaceae</taxon>
        <taxon>Oligella</taxon>
    </lineage>
</organism>
<dbReference type="Pfam" id="PF17762">
    <property type="entry name" value="HTH_ParB"/>
    <property type="match status" value="1"/>
</dbReference>
<dbReference type="Gene3D" id="3.90.1530.30">
    <property type="match status" value="1"/>
</dbReference>
<accession>A0A2N6QAX3</accession>
<dbReference type="GO" id="GO:0003677">
    <property type="term" value="F:DNA binding"/>
    <property type="evidence" value="ECO:0007669"/>
    <property type="project" value="UniProtKB-KW"/>
</dbReference>
<dbReference type="GO" id="GO:0045881">
    <property type="term" value="P:positive regulation of sporulation resulting in formation of a cellular spore"/>
    <property type="evidence" value="ECO:0007669"/>
    <property type="project" value="TreeGrafter"/>
</dbReference>
<keyword evidence="2" id="KW-0159">Chromosome partition</keyword>
<dbReference type="InterPro" id="IPR057240">
    <property type="entry name" value="ParB_dimer_C"/>
</dbReference>
<evidence type="ECO:0000256" key="1">
    <source>
        <dbReference type="ARBA" id="ARBA00006295"/>
    </source>
</evidence>
<dbReference type="SUPFAM" id="SSF110849">
    <property type="entry name" value="ParB/Sulfiredoxin"/>
    <property type="match status" value="1"/>
</dbReference>
<dbReference type="EMBL" id="UATH01000001">
    <property type="protein sequence ID" value="SPY08991.1"/>
    <property type="molecule type" value="Genomic_DNA"/>
</dbReference>
<evidence type="ECO:0000256" key="5">
    <source>
        <dbReference type="SAM" id="MobiDB-lite"/>
    </source>
</evidence>
<dbReference type="STRING" id="90245.GCA_001056285_01048"/>
<dbReference type="PANTHER" id="PTHR33375">
    <property type="entry name" value="CHROMOSOME-PARTITIONING PROTEIN PARB-RELATED"/>
    <property type="match status" value="1"/>
</dbReference>
<evidence type="ECO:0000313" key="8">
    <source>
        <dbReference type="Proteomes" id="UP000250242"/>
    </source>
</evidence>
<dbReference type="FunFam" id="3.90.1530.30:FF:000001">
    <property type="entry name" value="Chromosome partitioning protein ParB"/>
    <property type="match status" value="1"/>
</dbReference>
<dbReference type="SMART" id="SM00470">
    <property type="entry name" value="ParB"/>
    <property type="match status" value="1"/>
</dbReference>
<dbReference type="InterPro" id="IPR003115">
    <property type="entry name" value="ParB_N"/>
</dbReference>
<dbReference type="InterPro" id="IPR041468">
    <property type="entry name" value="HTH_ParB/Spo0J"/>
</dbReference>
<gene>
    <name evidence="7" type="primary">parB</name>
    <name evidence="7" type="ORF">NCTC11009_02238</name>
</gene>
<protein>
    <submittedName>
        <fullName evidence="7">Probable chromosome-partitioning protein parB</fullName>
    </submittedName>
</protein>
<dbReference type="NCBIfam" id="TIGR00180">
    <property type="entry name" value="parB_part"/>
    <property type="match status" value="1"/>
</dbReference>
<dbReference type="Proteomes" id="UP000250242">
    <property type="component" value="Unassembled WGS sequence"/>
</dbReference>
<dbReference type="PANTHER" id="PTHR33375:SF1">
    <property type="entry name" value="CHROMOSOME-PARTITIONING PROTEIN PARB-RELATED"/>
    <property type="match status" value="1"/>
</dbReference>
<evidence type="ECO:0000256" key="2">
    <source>
        <dbReference type="ARBA" id="ARBA00022829"/>
    </source>
</evidence>
<dbReference type="FunFam" id="1.10.10.2830:FF:000001">
    <property type="entry name" value="Chromosome partitioning protein ParB"/>
    <property type="match status" value="1"/>
</dbReference>
<proteinExistence type="inferred from homology"/>
<evidence type="ECO:0000313" key="7">
    <source>
        <dbReference type="EMBL" id="SPY08991.1"/>
    </source>
</evidence>
<dbReference type="SUPFAM" id="SSF109709">
    <property type="entry name" value="KorB DNA-binding domain-like"/>
    <property type="match status" value="1"/>
</dbReference>
<sequence>MVNKSVSKKTASKTTVAKKTSAKKATIKATAAKKQAKGLGRGLSALLGDDIGMAQVLRGEATVDSGTKATTEVATPQSEGEASSTNTLQLKQLRAGKYQPRSKMEQEKLQELADSIAREGIMQPLLVRPLAGTKDAFEIIAGERRFRAAKIAGLNEVPVLIRDVSDEQAAIMALIENMQREDLNPLEEAKGIRRLIDEFNFTHEQAAESIGRSRSYTSNLLRLLNLAEPVQEQLIEGLIDMGHARALLALNSAEQILLAHQVVAKQLSVRETERLVKQFLNQDKQQKKPVSKERSRDVLRLEEALSDYLGTTVTIKVNAKQKGQLLIDFHDWEQLNNLLEKQGLADVIEN</sequence>
<dbReference type="GeneID" id="93428852"/>
<dbReference type="Gene3D" id="1.10.10.2830">
    <property type="match status" value="1"/>
</dbReference>
<feature type="region of interest" description="Disordered" evidence="5">
    <location>
        <begin position="66"/>
        <end position="87"/>
    </location>
</feature>
<dbReference type="InterPro" id="IPR050336">
    <property type="entry name" value="Chromosome_partition/occlusion"/>
</dbReference>
<name>A0A2N6QAX3_9BURK</name>
<comment type="similarity">
    <text evidence="1">Belongs to the ParB family.</text>
</comment>
<dbReference type="CDD" id="cd16393">
    <property type="entry name" value="SPO0J_N"/>
    <property type="match status" value="1"/>
</dbReference>
<evidence type="ECO:0000256" key="4">
    <source>
        <dbReference type="ARBA" id="ARBA00025472"/>
    </source>
</evidence>
<dbReference type="InterPro" id="IPR036086">
    <property type="entry name" value="ParB/Sulfiredoxin_sf"/>
</dbReference>
<dbReference type="Pfam" id="PF23552">
    <property type="entry name" value="ParB_C"/>
    <property type="match status" value="1"/>
</dbReference>
<dbReference type="GO" id="GO:0005694">
    <property type="term" value="C:chromosome"/>
    <property type="evidence" value="ECO:0007669"/>
    <property type="project" value="TreeGrafter"/>
</dbReference>
<reference evidence="7 8" key="1">
    <citation type="submission" date="2018-06" db="EMBL/GenBank/DDBJ databases">
        <authorList>
            <consortium name="Pathogen Informatics"/>
            <person name="Doyle S."/>
        </authorList>
    </citation>
    <scope>NUCLEOTIDE SEQUENCE [LARGE SCALE GENOMIC DNA]</scope>
    <source>
        <strain evidence="7 8">NCTC11009</strain>
    </source>
</reference>
<comment type="function">
    <text evidence="4">Involved in chromosome partition. Localize to both poles of the predivisional cell following completion of DNA replication. Binds to the DNA origin of replication.</text>
</comment>
<dbReference type="Pfam" id="PF02195">
    <property type="entry name" value="ParB_N"/>
    <property type="match status" value="1"/>
</dbReference>